<dbReference type="InterPro" id="IPR027396">
    <property type="entry name" value="DsrEFH-like"/>
</dbReference>
<evidence type="ECO:0000256" key="1">
    <source>
        <dbReference type="SAM" id="SignalP"/>
    </source>
</evidence>
<gene>
    <name evidence="2" type="ORF">EPV75_00990</name>
</gene>
<organism evidence="2 3">
    <name type="scientific">Hydrogenovibrio thermophilus</name>
    <dbReference type="NCBI Taxonomy" id="265883"/>
    <lineage>
        <taxon>Bacteria</taxon>
        <taxon>Pseudomonadati</taxon>
        <taxon>Pseudomonadota</taxon>
        <taxon>Gammaproteobacteria</taxon>
        <taxon>Thiotrichales</taxon>
        <taxon>Piscirickettsiaceae</taxon>
        <taxon>Hydrogenovibrio</taxon>
    </lineage>
</organism>
<proteinExistence type="predicted"/>
<dbReference type="RefSeq" id="WP_128384174.1">
    <property type="nucleotide sequence ID" value="NZ_CP035033.1"/>
</dbReference>
<keyword evidence="1" id="KW-0732">Signal</keyword>
<dbReference type="KEGG" id="htr:EPV75_00990"/>
<accession>A0A451G4F1</accession>
<dbReference type="AlphaFoldDB" id="A0A451G4F1"/>
<dbReference type="SUPFAM" id="SSF75169">
    <property type="entry name" value="DsrEFH-like"/>
    <property type="match status" value="1"/>
</dbReference>
<reference evidence="2 3" key="1">
    <citation type="journal article" date="2018" name="Environ. Microbiol.">
        <title>Genomes of ubiquitous marine and hypersaline Hydrogenovibrio, Thiomicrorhabdus and Thiomicrospira spp. encode a diversity of mechanisms to sustain chemolithoautotrophy in heterogeneous environments.</title>
        <authorList>
            <person name="Scott K.M."/>
            <person name="Williams J."/>
            <person name="Porter C.M.B."/>
            <person name="Russel S."/>
            <person name="Harmer T.L."/>
            <person name="Paul J.H."/>
            <person name="Antonen K.M."/>
            <person name="Bridges M.K."/>
            <person name="Camper G.J."/>
            <person name="Campla C.K."/>
            <person name="Casella L.G."/>
            <person name="Chase E."/>
            <person name="Conrad J.W."/>
            <person name="Cruz M.C."/>
            <person name="Dunlap D.S."/>
            <person name="Duran L."/>
            <person name="Fahsbender E.M."/>
            <person name="Goldsmith D.B."/>
            <person name="Keeley R.F."/>
            <person name="Kondoff M.R."/>
            <person name="Kussy B.I."/>
            <person name="Lane M.K."/>
            <person name="Lawler S."/>
            <person name="Leigh B.A."/>
            <person name="Lewis C."/>
            <person name="Lostal L.M."/>
            <person name="Marking D."/>
            <person name="Mancera P.A."/>
            <person name="McClenthan E.C."/>
            <person name="McIntyre E.A."/>
            <person name="Mine J.A."/>
            <person name="Modi S."/>
            <person name="Moore B.D."/>
            <person name="Morgan W.A."/>
            <person name="Nelson K.M."/>
            <person name="Nguyen K.N."/>
            <person name="Ogburn N."/>
            <person name="Parrino D.G."/>
            <person name="Pedapudi A.D."/>
            <person name="Pelham R.P."/>
            <person name="Preece A.M."/>
            <person name="Rampersad E.A."/>
            <person name="Richardson J.C."/>
            <person name="Rodgers C.M."/>
            <person name="Schaffer B.L."/>
            <person name="Sheridan N.E."/>
            <person name="Solone M.R."/>
            <person name="Staley Z.R."/>
            <person name="Tabuchi M."/>
            <person name="Waide R.J."/>
            <person name="Wanjugi P.W."/>
            <person name="Young S."/>
            <person name="Clum A."/>
            <person name="Daum C."/>
            <person name="Huntemann M."/>
            <person name="Ivanova N."/>
            <person name="Kyrpides N."/>
            <person name="Mikhailova N."/>
            <person name="Palaniappan K."/>
            <person name="Pillay M."/>
            <person name="Reddy T.B.K."/>
            <person name="Shapiro N."/>
            <person name="Stamatis D."/>
            <person name="Varghese N."/>
            <person name="Woyke T."/>
            <person name="Boden R."/>
            <person name="Freyermuth S.K."/>
            <person name="Kerfeld C.A."/>
        </authorList>
    </citation>
    <scope>NUCLEOTIDE SEQUENCE [LARGE SCALE GENOMIC DNA]</scope>
    <source>
        <strain evidence="2 3">JR-2</strain>
    </source>
</reference>
<feature type="chain" id="PRO_5019447332" evidence="1">
    <location>
        <begin position="30"/>
        <end position="173"/>
    </location>
</feature>
<dbReference type="InterPro" id="IPR003787">
    <property type="entry name" value="Sulphur_relay_DsrE/F-like"/>
</dbReference>
<dbReference type="Proteomes" id="UP000285478">
    <property type="component" value="Chromosome"/>
</dbReference>
<evidence type="ECO:0000313" key="2">
    <source>
        <dbReference type="EMBL" id="QAB14347.1"/>
    </source>
</evidence>
<name>A0A451G4F1_9GAMM</name>
<dbReference type="EMBL" id="CP035033">
    <property type="protein sequence ID" value="QAB14347.1"/>
    <property type="molecule type" value="Genomic_DNA"/>
</dbReference>
<sequence length="173" mass="19004">MPFPTQTLKTLLIGSALSLLSFHTLTAQAGDANLNNQAALKGISEIYTLYDVRKANPNVMLSYLKGIESNYNNLLKEKVKPHLRIIFISSAVQFITTKPADNIEMEYGDTLKSIANQIARLKDIGVKMEACSTATAYFNVDNDTLLPGIVPVRSGFLSVMGWQAQGYSLVPVY</sequence>
<evidence type="ECO:0000313" key="3">
    <source>
        <dbReference type="Proteomes" id="UP000285478"/>
    </source>
</evidence>
<dbReference type="Gene3D" id="3.40.1260.10">
    <property type="entry name" value="DsrEFH-like"/>
    <property type="match status" value="1"/>
</dbReference>
<dbReference type="Pfam" id="PF02635">
    <property type="entry name" value="DsrE"/>
    <property type="match status" value="1"/>
</dbReference>
<keyword evidence="3" id="KW-1185">Reference proteome</keyword>
<protein>
    <submittedName>
        <fullName evidence="2">Uncharacterized protein</fullName>
    </submittedName>
</protein>
<feature type="signal peptide" evidence="1">
    <location>
        <begin position="1"/>
        <end position="29"/>
    </location>
</feature>